<organism evidence="5 6">
    <name type="scientific">Rhodnius prolixus</name>
    <name type="common">Triatomid bug</name>
    <dbReference type="NCBI Taxonomy" id="13249"/>
    <lineage>
        <taxon>Eukaryota</taxon>
        <taxon>Metazoa</taxon>
        <taxon>Ecdysozoa</taxon>
        <taxon>Arthropoda</taxon>
        <taxon>Hexapoda</taxon>
        <taxon>Insecta</taxon>
        <taxon>Pterygota</taxon>
        <taxon>Neoptera</taxon>
        <taxon>Paraneoptera</taxon>
        <taxon>Hemiptera</taxon>
        <taxon>Heteroptera</taxon>
        <taxon>Panheteroptera</taxon>
        <taxon>Cimicomorpha</taxon>
        <taxon>Reduviidae</taxon>
        <taxon>Triatominae</taxon>
        <taxon>Rhodnius</taxon>
    </lineage>
</organism>
<dbReference type="PANTHER" id="PTHR23507">
    <property type="entry name" value="ZGC:174356"/>
    <property type="match status" value="1"/>
</dbReference>
<dbReference type="PANTHER" id="PTHR23507:SF39">
    <property type="entry name" value="GH23453P-RELATED"/>
    <property type="match status" value="1"/>
</dbReference>
<dbReference type="GO" id="GO:0016020">
    <property type="term" value="C:membrane"/>
    <property type="evidence" value="ECO:0007669"/>
    <property type="project" value="UniProtKB-SubCell"/>
</dbReference>
<evidence type="ECO:0000256" key="2">
    <source>
        <dbReference type="ARBA" id="ARBA00022692"/>
    </source>
</evidence>
<evidence type="ECO:0000313" key="6">
    <source>
        <dbReference type="Proteomes" id="UP000015103"/>
    </source>
</evidence>
<dbReference type="eggNOG" id="KOG2816">
    <property type="taxonomic scope" value="Eukaryota"/>
</dbReference>
<keyword evidence="4" id="KW-0472">Membrane</keyword>
<dbReference type="EnsemblMetazoa" id="RPRC011756-RA">
    <property type="protein sequence ID" value="RPRC011756-PA"/>
    <property type="gene ID" value="RPRC011756"/>
</dbReference>
<keyword evidence="6" id="KW-1185">Reference proteome</keyword>
<evidence type="ECO:0000256" key="1">
    <source>
        <dbReference type="ARBA" id="ARBA00004141"/>
    </source>
</evidence>
<dbReference type="Proteomes" id="UP000015103">
    <property type="component" value="Unassembled WGS sequence"/>
</dbReference>
<protein>
    <submittedName>
        <fullName evidence="5">Uncharacterized protein</fullName>
    </submittedName>
</protein>
<dbReference type="AlphaFoldDB" id="T1I637"/>
<name>T1I637_RHOPR</name>
<dbReference type="SUPFAM" id="SSF103473">
    <property type="entry name" value="MFS general substrate transporter"/>
    <property type="match status" value="1"/>
</dbReference>
<dbReference type="OMA" id="CCMILIL"/>
<sequence length="260" mass="28622">MTVLNVSLTIGMLSGYLVSTEIYKTVHTNVNFVLFGTSLCCMILILMYTIFLLPEIVINTEEIEISEERRSKKSFFSISHIKESLAVLLKNRPSNGRALLILLTAIIVIDILVFQDAIRFHSRYDFFFSGESNFKFLSLKASFHWTAEDYNVFSAILSGVAVVTSLAGMWLLNRVLGLSGTFTTSLVLSMCCISSVLISLSKSSTGFYSSALFGCLAVLLSPLIKSEISYVVPNSEIGKSICVTSTLEAIAPFCCISSIY</sequence>
<dbReference type="InterPro" id="IPR036259">
    <property type="entry name" value="MFS_trans_sf"/>
</dbReference>
<evidence type="ECO:0000313" key="5">
    <source>
        <dbReference type="EnsemblMetazoa" id="RPRC011756-PA"/>
    </source>
</evidence>
<reference evidence="5" key="1">
    <citation type="submission" date="2015-05" db="UniProtKB">
        <authorList>
            <consortium name="EnsemblMetazoa"/>
        </authorList>
    </citation>
    <scope>IDENTIFICATION</scope>
</reference>
<dbReference type="Gene3D" id="1.20.1250.20">
    <property type="entry name" value="MFS general substrate transporter like domains"/>
    <property type="match status" value="1"/>
</dbReference>
<keyword evidence="2" id="KW-0812">Transmembrane</keyword>
<comment type="subcellular location">
    <subcellularLocation>
        <location evidence="1">Membrane</location>
        <topology evidence="1">Multi-pass membrane protein</topology>
    </subcellularLocation>
</comment>
<dbReference type="GO" id="GO:0022857">
    <property type="term" value="F:transmembrane transporter activity"/>
    <property type="evidence" value="ECO:0007669"/>
    <property type="project" value="TreeGrafter"/>
</dbReference>
<evidence type="ECO:0000256" key="4">
    <source>
        <dbReference type="ARBA" id="ARBA00023136"/>
    </source>
</evidence>
<proteinExistence type="predicted"/>
<keyword evidence="3" id="KW-1133">Transmembrane helix</keyword>
<evidence type="ECO:0000256" key="3">
    <source>
        <dbReference type="ARBA" id="ARBA00022989"/>
    </source>
</evidence>
<dbReference type="HOGENOM" id="CLU_1070850_0_0_1"/>
<accession>T1I637</accession>
<dbReference type="InParanoid" id="T1I637"/>
<dbReference type="EMBL" id="ACPB03020296">
    <property type="status" value="NOT_ANNOTATED_CDS"/>
    <property type="molecule type" value="Genomic_DNA"/>
</dbReference>
<dbReference type="VEuPathDB" id="VectorBase:RPRC011756"/>